<dbReference type="OrthoDB" id="20772at2759"/>
<dbReference type="GO" id="GO:0006974">
    <property type="term" value="P:DNA damage response"/>
    <property type="evidence" value="ECO:0007669"/>
    <property type="project" value="UniProtKB-ARBA"/>
</dbReference>
<feature type="compositionally biased region" description="Polar residues" evidence="1">
    <location>
        <begin position="129"/>
        <end position="140"/>
    </location>
</feature>
<dbReference type="PANTHER" id="PTHR23099">
    <property type="entry name" value="TRANSCRIPTIONAL REGULATOR"/>
    <property type="match status" value="1"/>
</dbReference>
<dbReference type="STRING" id="10228.B3RX88"/>
<feature type="region of interest" description="Disordered" evidence="1">
    <location>
        <begin position="105"/>
        <end position="148"/>
    </location>
</feature>
<dbReference type="CTD" id="6753477"/>
<dbReference type="HOGENOM" id="CLU_484262_0_0_1"/>
<evidence type="ECO:0000256" key="1">
    <source>
        <dbReference type="SAM" id="MobiDB-lite"/>
    </source>
</evidence>
<dbReference type="RefSeq" id="XP_002112718.1">
    <property type="nucleotide sequence ID" value="XM_002112682.1"/>
</dbReference>
<dbReference type="CDD" id="cd00084">
    <property type="entry name" value="HMG-box_SF"/>
    <property type="match status" value="1"/>
</dbReference>
<dbReference type="Proteomes" id="UP000009022">
    <property type="component" value="Unassembled WGS sequence"/>
</dbReference>
<evidence type="ECO:0000313" key="3">
    <source>
        <dbReference type="EMBL" id="EDV24828.1"/>
    </source>
</evidence>
<feature type="compositionally biased region" description="Basic and acidic residues" evidence="1">
    <location>
        <begin position="229"/>
        <end position="239"/>
    </location>
</feature>
<dbReference type="AlphaFoldDB" id="B3RX88"/>
<evidence type="ECO:0000313" key="4">
    <source>
        <dbReference type="Proteomes" id="UP000009022"/>
    </source>
</evidence>
<evidence type="ECO:0000259" key="2">
    <source>
        <dbReference type="SMART" id="SM00731"/>
    </source>
</evidence>
<proteinExistence type="predicted"/>
<dbReference type="InterPro" id="IPR006640">
    <property type="entry name" value="SprT-like_domain"/>
</dbReference>
<reference evidence="3 4" key="1">
    <citation type="journal article" date="2008" name="Nature">
        <title>The Trichoplax genome and the nature of placozoans.</title>
        <authorList>
            <person name="Srivastava M."/>
            <person name="Begovic E."/>
            <person name="Chapman J."/>
            <person name="Putnam N.H."/>
            <person name="Hellsten U."/>
            <person name="Kawashima T."/>
            <person name="Kuo A."/>
            <person name="Mitros T."/>
            <person name="Salamov A."/>
            <person name="Carpenter M.L."/>
            <person name="Signorovitch A.Y."/>
            <person name="Moreno M.A."/>
            <person name="Kamm K."/>
            <person name="Grimwood J."/>
            <person name="Schmutz J."/>
            <person name="Shapiro H."/>
            <person name="Grigoriev I.V."/>
            <person name="Buss L.W."/>
            <person name="Schierwater B."/>
            <person name="Dellaporta S.L."/>
            <person name="Rokhsar D.S."/>
        </authorList>
    </citation>
    <scope>NUCLEOTIDE SEQUENCE [LARGE SCALE GENOMIC DNA]</scope>
    <source>
        <strain evidence="3 4">Grell-BS-1999</strain>
    </source>
</reference>
<dbReference type="EMBL" id="DS985245">
    <property type="protein sequence ID" value="EDV24828.1"/>
    <property type="molecule type" value="Genomic_DNA"/>
</dbReference>
<dbReference type="SMART" id="SM00731">
    <property type="entry name" value="SprT"/>
    <property type="match status" value="1"/>
</dbReference>
<dbReference type="GO" id="GO:0005634">
    <property type="term" value="C:nucleus"/>
    <property type="evidence" value="ECO:0000318"/>
    <property type="project" value="GO_Central"/>
</dbReference>
<dbReference type="KEGG" id="tad:TRIADDRAFT_56122"/>
<feature type="compositionally biased region" description="Basic and acidic residues" evidence="1">
    <location>
        <begin position="194"/>
        <end position="222"/>
    </location>
</feature>
<feature type="domain" description="SprT-like" evidence="2">
    <location>
        <begin position="395"/>
        <end position="539"/>
    </location>
</feature>
<organism evidence="3 4">
    <name type="scientific">Trichoplax adhaerens</name>
    <name type="common">Trichoplax reptans</name>
    <dbReference type="NCBI Taxonomy" id="10228"/>
    <lineage>
        <taxon>Eukaryota</taxon>
        <taxon>Metazoa</taxon>
        <taxon>Placozoa</taxon>
        <taxon>Uniplacotomia</taxon>
        <taxon>Trichoplacea</taxon>
        <taxon>Trichoplacidae</taxon>
        <taxon>Trichoplax</taxon>
    </lineage>
</organism>
<dbReference type="SUPFAM" id="SSF47095">
    <property type="entry name" value="HMG-box"/>
    <property type="match status" value="1"/>
</dbReference>
<dbReference type="PhylomeDB" id="B3RX88"/>
<keyword evidence="4" id="KW-1185">Reference proteome</keyword>
<dbReference type="Pfam" id="PF10263">
    <property type="entry name" value="SprT-like"/>
    <property type="match status" value="1"/>
</dbReference>
<dbReference type="PANTHER" id="PTHR23099:SF0">
    <property type="entry name" value="GERM CELL NUCLEAR ACIDIC PROTEIN"/>
    <property type="match status" value="1"/>
</dbReference>
<gene>
    <name evidence="3" type="ORF">TRIADDRAFT_56122</name>
</gene>
<dbReference type="InParanoid" id="B3RX88"/>
<name>B3RX88_TRIAD</name>
<dbReference type="InterPro" id="IPR036910">
    <property type="entry name" value="HMG_box_dom_sf"/>
</dbReference>
<protein>
    <recommendedName>
        <fullName evidence="2">SprT-like domain-containing protein</fullName>
    </recommendedName>
</protein>
<feature type="region of interest" description="Disordered" evidence="1">
    <location>
        <begin position="189"/>
        <end position="262"/>
    </location>
</feature>
<sequence>MASIISTDEKERIAQKFYNLIAQIGLQHCHDINEAIAQVEKKITHHNKDIMKENTSVKESLVESAANSTFFDATAVDQSGLNSEDALRGNKLTISNNSNNCSYDYEKSNPVVEDENTRKLENGNDIRSLGNTSNQESSLRSIPFENNKENSFNERLNIHTKDYQYPEEADDEQDLDDCASVYEISSTESNKTAYDQDKASMLKDESSNSGDDVSRNRNHTTDKSNLNSGEDRSFIDESRPSVLRKHRNPTMGKSLSDKSSDSLNDFIVSDNTDGSLDSDERQSFVQSCNDDLRKESNFVVDDCNSKNDSSTVSDAKQVDDHLSSTPVVRFTPSNKPWNSTSKKAGQLVVERKNLNSNQEQDLYNFDPLSAVLSSIDTPAKRNTPWSVRKLKSNRDILVQGLFEEYNRRVFDSKLPSDFQITWNKKMTKTAGFCIYTRRENARIARIELSEKVCDSTERIRDTLIHELCHAATWVVNGCKDGHGKIWKIDRHSKSINVTSHACPYCLSHLEMVRNVGSNKSKSGKPNNFALFVKENFAAVRSKHPNSSHGDIMKMLSSLYSQSK</sequence>
<feature type="compositionally biased region" description="Basic and acidic residues" evidence="1">
    <location>
        <begin position="115"/>
        <end position="124"/>
    </location>
</feature>
<dbReference type="OMA" id="CHDINEA"/>
<dbReference type="GeneID" id="6753477"/>
<dbReference type="eggNOG" id="KOG3854">
    <property type="taxonomic scope" value="Eukaryota"/>
</dbReference>
<accession>B3RX88</accession>